<evidence type="ECO:0000256" key="6">
    <source>
        <dbReference type="ARBA" id="ARBA00023125"/>
    </source>
</evidence>
<dbReference type="EC" id="2.7.7.7" evidence="2"/>
<evidence type="ECO:0000256" key="3">
    <source>
        <dbReference type="ARBA" id="ARBA00022679"/>
    </source>
</evidence>
<dbReference type="Proteomes" id="UP000474054">
    <property type="component" value="Unassembled WGS sequence"/>
</dbReference>
<dbReference type="InterPro" id="IPR023211">
    <property type="entry name" value="DNA_pol_palm_dom_sf"/>
</dbReference>
<comment type="catalytic activity">
    <reaction evidence="7">
        <text>DNA(n) + a 2'-deoxyribonucleoside 5'-triphosphate = DNA(n+1) + diphosphate</text>
        <dbReference type="Rhea" id="RHEA:22508"/>
        <dbReference type="Rhea" id="RHEA-COMP:17339"/>
        <dbReference type="Rhea" id="RHEA-COMP:17340"/>
        <dbReference type="ChEBI" id="CHEBI:33019"/>
        <dbReference type="ChEBI" id="CHEBI:61560"/>
        <dbReference type="ChEBI" id="CHEBI:173112"/>
        <dbReference type="EC" id="2.7.7.7"/>
    </reaction>
</comment>
<evidence type="ECO:0000313" key="11">
    <source>
        <dbReference type="Proteomes" id="UP000426328"/>
    </source>
</evidence>
<dbReference type="GO" id="GO:0003887">
    <property type="term" value="F:DNA-directed DNA polymerase activity"/>
    <property type="evidence" value="ECO:0007669"/>
    <property type="project" value="UniProtKB-KW"/>
</dbReference>
<keyword evidence="11" id="KW-1185">Reference proteome</keyword>
<keyword evidence="5" id="KW-0239">DNA-directed DNA polymerase</keyword>
<comment type="similarity">
    <text evidence="1">Belongs to the DNA polymerase type-B family.</text>
</comment>
<dbReference type="EMBL" id="CP045482">
    <property type="protein sequence ID" value="QGR22200.1"/>
    <property type="molecule type" value="Genomic_DNA"/>
</dbReference>
<evidence type="ECO:0000256" key="2">
    <source>
        <dbReference type="ARBA" id="ARBA00012417"/>
    </source>
</evidence>
<sequence>MVEGYLIDAKPIRGGLILYLNNFKKAFVKTTFPVYVITENPEIVMQHPAVVSYEEEEWNYQGKKRKVYRFEVDDISAYYYIRNKLNVVNETPSVLSQTLYRLGILPFRWVSIEGNEIKTRDDDFPKISYATLIPLDWYGEGETGSKIKVIENGEERVEQDPKVKVNVAECLGIACNNVEAVVKIDIKRKRSPVSIKGLIEWSYVSKVLLREIAYATIGKALTTNEAWVALKRKYIIPKVVPRVEKMRTIEDLEKADRGGLVIFPKVGCFNNVYQIDFSSMYPSLIVKYNISAETVDACDDLKTEIGHSICFKEKGIVPEALEWLIKRKEELKKVDKERAEAIKWMLVASFGYLGFRNSKFGKIEAYELVTYFARRTLREAVELAEEMGLEVLHGVIDSLSVRGNVKDYVKKLEEITGLKVKVEEFKWMIFTKNKEGFPYPTRYFGKGEEMKVRGVIRSNMPNVVKDFLEEVLSSLSKANSCEEINVKEIDEIYKKYRERIVRGEPQDYVIWINGIPYVRGIKGFYEAYNGFREVDVFYYLNYLKRTYEEFKGFL</sequence>
<accession>A0A650CWK9</accession>
<dbReference type="SMART" id="SM00486">
    <property type="entry name" value="POLBc"/>
    <property type="match status" value="1"/>
</dbReference>
<reference evidence="10 11" key="2">
    <citation type="submission" date="2019-10" db="EMBL/GenBank/DDBJ databases">
        <title>Genome Sequences from Six Type Strain Members of the Archaeal Family Sulfolobaceae: Acidianus ambivalens, Acidianus infernus, Metallosphaera prunae, Stygiolobus azoricus, Sulfolobus metallicus, and Sulfurisphaera ohwakuensis.</title>
        <authorList>
            <person name="Counts J.A."/>
            <person name="Kelly R.M."/>
        </authorList>
    </citation>
    <scope>NUCLEOTIDE SEQUENCE [LARGE SCALE GENOMIC DNA]</scope>
    <source>
        <strain evidence="10 11">LEI 10</strain>
    </source>
</reference>
<dbReference type="Pfam" id="PF00136">
    <property type="entry name" value="DNA_pol_B"/>
    <property type="match status" value="1"/>
</dbReference>
<reference evidence="9 12" key="1">
    <citation type="submission" date="2019-10" db="EMBL/GenBank/DDBJ databases">
        <title>Comparative genomics of sulfur disproportionating microorganisms.</title>
        <authorList>
            <person name="Ward L.M."/>
            <person name="Bertran E."/>
            <person name="Johnston D."/>
        </authorList>
    </citation>
    <scope>NUCLEOTIDE SEQUENCE [LARGE SCALE GENOMIC DNA]</scope>
    <source>
        <strain evidence="9 12">DSM 3772</strain>
    </source>
</reference>
<dbReference type="AlphaFoldDB" id="A0A650CWK9"/>
<evidence type="ECO:0000313" key="12">
    <source>
        <dbReference type="Proteomes" id="UP000474054"/>
    </source>
</evidence>
<keyword evidence="6" id="KW-0238">DNA-binding</keyword>
<dbReference type="KEGG" id="aamb:D1866_09565"/>
<evidence type="ECO:0000256" key="7">
    <source>
        <dbReference type="ARBA" id="ARBA00049244"/>
    </source>
</evidence>
<dbReference type="Gene3D" id="3.90.1600.10">
    <property type="entry name" value="Palm domain of DNA polymerase"/>
    <property type="match status" value="1"/>
</dbReference>
<dbReference type="InterPro" id="IPR050240">
    <property type="entry name" value="DNA_pol_type-B"/>
</dbReference>
<dbReference type="GeneID" id="42779980"/>
<evidence type="ECO:0000256" key="5">
    <source>
        <dbReference type="ARBA" id="ARBA00022932"/>
    </source>
</evidence>
<evidence type="ECO:0000259" key="8">
    <source>
        <dbReference type="Pfam" id="PF00136"/>
    </source>
</evidence>
<protein>
    <recommendedName>
        <fullName evidence="2">DNA-directed DNA polymerase</fullName>
        <ecNumber evidence="2">2.7.7.7</ecNumber>
    </recommendedName>
</protein>
<dbReference type="GO" id="GO:0003677">
    <property type="term" value="F:DNA binding"/>
    <property type="evidence" value="ECO:0007669"/>
    <property type="project" value="UniProtKB-KW"/>
</dbReference>
<keyword evidence="4" id="KW-0548">Nucleotidyltransferase</keyword>
<dbReference type="Proteomes" id="UP000426328">
    <property type="component" value="Chromosome"/>
</dbReference>
<evidence type="ECO:0000256" key="4">
    <source>
        <dbReference type="ARBA" id="ARBA00022695"/>
    </source>
</evidence>
<dbReference type="PANTHER" id="PTHR10322">
    <property type="entry name" value="DNA POLYMERASE CATALYTIC SUBUNIT"/>
    <property type="match status" value="1"/>
</dbReference>
<evidence type="ECO:0000313" key="9">
    <source>
        <dbReference type="EMBL" id="MQL54376.1"/>
    </source>
</evidence>
<name>A0A650CWK9_ACIAM</name>
<organism evidence="10 11">
    <name type="scientific">Acidianus ambivalens</name>
    <name type="common">Desulfurolobus ambivalens</name>
    <dbReference type="NCBI Taxonomy" id="2283"/>
    <lineage>
        <taxon>Archaea</taxon>
        <taxon>Thermoproteota</taxon>
        <taxon>Thermoprotei</taxon>
        <taxon>Sulfolobales</taxon>
        <taxon>Sulfolobaceae</taxon>
        <taxon>Acidianus</taxon>
    </lineage>
</organism>
<feature type="domain" description="DNA-directed DNA polymerase family B multifunctional" evidence="8">
    <location>
        <begin position="229"/>
        <end position="392"/>
    </location>
</feature>
<dbReference type="InterPro" id="IPR006134">
    <property type="entry name" value="DNA-dir_DNA_pol_B_multi_dom"/>
</dbReference>
<evidence type="ECO:0000256" key="1">
    <source>
        <dbReference type="ARBA" id="ARBA00005755"/>
    </source>
</evidence>
<dbReference type="Gene3D" id="1.10.287.690">
    <property type="entry name" value="Helix hairpin bin"/>
    <property type="match status" value="1"/>
</dbReference>
<dbReference type="SUPFAM" id="SSF56672">
    <property type="entry name" value="DNA/RNA polymerases"/>
    <property type="match status" value="1"/>
</dbReference>
<proteinExistence type="inferred from homology"/>
<keyword evidence="3" id="KW-0808">Transferase</keyword>
<dbReference type="GO" id="GO:0000166">
    <property type="term" value="F:nucleotide binding"/>
    <property type="evidence" value="ECO:0007669"/>
    <property type="project" value="InterPro"/>
</dbReference>
<dbReference type="InterPro" id="IPR006172">
    <property type="entry name" value="DNA-dir_DNA_pol_B"/>
</dbReference>
<dbReference type="EMBL" id="WHYS01000001">
    <property type="protein sequence ID" value="MQL54376.1"/>
    <property type="molecule type" value="Genomic_DNA"/>
</dbReference>
<dbReference type="RefSeq" id="WP_152939401.1">
    <property type="nucleotide sequence ID" value="NZ_CP045482.1"/>
</dbReference>
<dbReference type="GO" id="GO:0006261">
    <property type="term" value="P:DNA-templated DNA replication"/>
    <property type="evidence" value="ECO:0007669"/>
    <property type="project" value="TreeGrafter"/>
</dbReference>
<dbReference type="InterPro" id="IPR043502">
    <property type="entry name" value="DNA/RNA_pol_sf"/>
</dbReference>
<gene>
    <name evidence="10" type="ORF">D1866_09565</name>
    <name evidence="9" type="ORF">GFB69_01005</name>
</gene>
<evidence type="ECO:0000313" key="10">
    <source>
        <dbReference type="EMBL" id="QGR22200.1"/>
    </source>
</evidence>
<dbReference type="PANTHER" id="PTHR10322:SF23">
    <property type="entry name" value="DNA POLYMERASE DELTA CATALYTIC SUBUNIT"/>
    <property type="match status" value="1"/>
</dbReference>